<accession>A0ACB6SF23</accession>
<gene>
    <name evidence="1" type="ORF">BU25DRAFT_470947</name>
</gene>
<evidence type="ECO:0000313" key="1">
    <source>
        <dbReference type="EMBL" id="KAF2632910.1"/>
    </source>
</evidence>
<organism evidence="1 2">
    <name type="scientific">Macroventuria anomochaeta</name>
    <dbReference type="NCBI Taxonomy" id="301207"/>
    <lineage>
        <taxon>Eukaryota</taxon>
        <taxon>Fungi</taxon>
        <taxon>Dikarya</taxon>
        <taxon>Ascomycota</taxon>
        <taxon>Pezizomycotina</taxon>
        <taxon>Dothideomycetes</taxon>
        <taxon>Pleosporomycetidae</taxon>
        <taxon>Pleosporales</taxon>
        <taxon>Pleosporineae</taxon>
        <taxon>Didymellaceae</taxon>
        <taxon>Macroventuria</taxon>
    </lineage>
</organism>
<keyword evidence="2" id="KW-1185">Reference proteome</keyword>
<protein>
    <submittedName>
        <fullName evidence="1">Uncharacterized protein</fullName>
    </submittedName>
</protein>
<proteinExistence type="predicted"/>
<sequence length="256" mass="28187">MDNNDIFFHDPSPNSSDAQPFKYTKPADDFRLLSLSPSSVLYLAVITPHKDKYEIHGPVSSFDQMLPKIEEIASDSPSALDKLEALQYSAPDVWGEQEKNTDFEKEGFTTFVVDGQRGTYTVLEILREQNPKVRETLPAPVYTVTRHGPLIHTFSGVGVKTKVDVAKGVAATSTLVGSFVERKDAKTAAKVTMDMLVGGEGMVSRTEDWGKGEGGGVLLAMGRGKRWEVRVQYEDEALRRAREGADTEGAGVGWRF</sequence>
<evidence type="ECO:0000313" key="2">
    <source>
        <dbReference type="Proteomes" id="UP000799754"/>
    </source>
</evidence>
<dbReference type="EMBL" id="MU006702">
    <property type="protein sequence ID" value="KAF2632910.1"/>
    <property type="molecule type" value="Genomic_DNA"/>
</dbReference>
<reference evidence="1" key="1">
    <citation type="journal article" date="2020" name="Stud. Mycol.">
        <title>101 Dothideomycetes genomes: a test case for predicting lifestyles and emergence of pathogens.</title>
        <authorList>
            <person name="Haridas S."/>
            <person name="Albert R."/>
            <person name="Binder M."/>
            <person name="Bloem J."/>
            <person name="Labutti K."/>
            <person name="Salamov A."/>
            <person name="Andreopoulos B."/>
            <person name="Baker S."/>
            <person name="Barry K."/>
            <person name="Bills G."/>
            <person name="Bluhm B."/>
            <person name="Cannon C."/>
            <person name="Castanera R."/>
            <person name="Culley D."/>
            <person name="Daum C."/>
            <person name="Ezra D."/>
            <person name="Gonzalez J."/>
            <person name="Henrissat B."/>
            <person name="Kuo A."/>
            <person name="Liang C."/>
            <person name="Lipzen A."/>
            <person name="Lutzoni F."/>
            <person name="Magnuson J."/>
            <person name="Mondo S."/>
            <person name="Nolan M."/>
            <person name="Ohm R."/>
            <person name="Pangilinan J."/>
            <person name="Park H.-J."/>
            <person name="Ramirez L."/>
            <person name="Alfaro M."/>
            <person name="Sun H."/>
            <person name="Tritt A."/>
            <person name="Yoshinaga Y."/>
            <person name="Zwiers L.-H."/>
            <person name="Turgeon B."/>
            <person name="Goodwin S."/>
            <person name="Spatafora J."/>
            <person name="Crous P."/>
            <person name="Grigoriev I."/>
        </authorList>
    </citation>
    <scope>NUCLEOTIDE SEQUENCE</scope>
    <source>
        <strain evidence="1">CBS 525.71</strain>
    </source>
</reference>
<comment type="caution">
    <text evidence="1">The sequence shown here is derived from an EMBL/GenBank/DDBJ whole genome shotgun (WGS) entry which is preliminary data.</text>
</comment>
<name>A0ACB6SF23_9PLEO</name>
<dbReference type="Proteomes" id="UP000799754">
    <property type="component" value="Unassembled WGS sequence"/>
</dbReference>